<keyword evidence="4" id="KW-0687">Ribonucleoprotein</keyword>
<dbReference type="InterPro" id="IPR050832">
    <property type="entry name" value="Bact_Acetyltransf"/>
</dbReference>
<organism evidence="4 5">
    <name type="scientific">Paenibacillus taihuensis</name>
    <dbReference type="NCBI Taxonomy" id="1156355"/>
    <lineage>
        <taxon>Bacteria</taxon>
        <taxon>Bacillati</taxon>
        <taxon>Bacillota</taxon>
        <taxon>Bacilli</taxon>
        <taxon>Bacillales</taxon>
        <taxon>Paenibacillaceae</taxon>
        <taxon>Paenibacillus</taxon>
    </lineage>
</organism>
<dbReference type="Proteomes" id="UP000256304">
    <property type="component" value="Unassembled WGS sequence"/>
</dbReference>
<dbReference type="Pfam" id="PF00583">
    <property type="entry name" value="Acetyltransf_1"/>
    <property type="match status" value="1"/>
</dbReference>
<keyword evidence="2" id="KW-0012">Acyltransferase</keyword>
<evidence type="ECO:0000313" key="4">
    <source>
        <dbReference type="EMBL" id="REE78810.1"/>
    </source>
</evidence>
<dbReference type="AlphaFoldDB" id="A0A3D9RPJ1"/>
<proteinExistence type="predicted"/>
<dbReference type="GO" id="GO:0016747">
    <property type="term" value="F:acyltransferase activity, transferring groups other than amino-acyl groups"/>
    <property type="evidence" value="ECO:0007669"/>
    <property type="project" value="InterPro"/>
</dbReference>
<dbReference type="OrthoDB" id="1821130at2"/>
<dbReference type="RefSeq" id="WP_116190685.1">
    <property type="nucleotide sequence ID" value="NZ_QTTN01000024.1"/>
</dbReference>
<reference evidence="4 5" key="1">
    <citation type="submission" date="2018-08" db="EMBL/GenBank/DDBJ databases">
        <title>Genomic Encyclopedia of Type Strains, Phase III (KMG-III): the genomes of soil and plant-associated and newly described type strains.</title>
        <authorList>
            <person name="Whitman W."/>
        </authorList>
    </citation>
    <scope>NUCLEOTIDE SEQUENCE [LARGE SCALE GENOMIC DNA]</scope>
    <source>
        <strain evidence="4 5">CGMCC 1.10966</strain>
    </source>
</reference>
<evidence type="ECO:0000256" key="2">
    <source>
        <dbReference type="ARBA" id="ARBA00023315"/>
    </source>
</evidence>
<dbReference type="CDD" id="cd04301">
    <property type="entry name" value="NAT_SF"/>
    <property type="match status" value="1"/>
</dbReference>
<protein>
    <submittedName>
        <fullName evidence="4">Ribosomal protein S18 acetylase RimI-like enzyme</fullName>
    </submittedName>
</protein>
<keyword evidence="1" id="KW-0808">Transferase</keyword>
<evidence type="ECO:0000256" key="1">
    <source>
        <dbReference type="ARBA" id="ARBA00022679"/>
    </source>
</evidence>
<feature type="domain" description="N-acetyltransferase" evidence="3">
    <location>
        <begin position="3"/>
        <end position="140"/>
    </location>
</feature>
<gene>
    <name evidence="4" type="ORF">A8990_12488</name>
</gene>
<dbReference type="PROSITE" id="PS51186">
    <property type="entry name" value="GNAT"/>
    <property type="match status" value="1"/>
</dbReference>
<dbReference type="SUPFAM" id="SSF55729">
    <property type="entry name" value="Acyl-CoA N-acyltransferases (Nat)"/>
    <property type="match status" value="1"/>
</dbReference>
<keyword evidence="4" id="KW-0689">Ribosomal protein</keyword>
<dbReference type="EMBL" id="QTTN01000024">
    <property type="protein sequence ID" value="REE78810.1"/>
    <property type="molecule type" value="Genomic_DNA"/>
</dbReference>
<sequence>MELIYREMTIGDYEAAYALWMKTEGMVLSSADSREEIEAYLVRNPDCSFICEEEGELLGTILGGHDGRRGFIYHVAVSADQRGRGIGQQLVQLSLGRLREAGIAKCHLFVLEDNEIGARFWARSGWQKREGILLFSKDTT</sequence>
<dbReference type="Gene3D" id="3.40.630.30">
    <property type="match status" value="1"/>
</dbReference>
<evidence type="ECO:0000313" key="5">
    <source>
        <dbReference type="Proteomes" id="UP000256304"/>
    </source>
</evidence>
<comment type="caution">
    <text evidence="4">The sequence shown here is derived from an EMBL/GenBank/DDBJ whole genome shotgun (WGS) entry which is preliminary data.</text>
</comment>
<accession>A0A3D9RPJ1</accession>
<dbReference type="InterPro" id="IPR016181">
    <property type="entry name" value="Acyl_CoA_acyltransferase"/>
</dbReference>
<evidence type="ECO:0000259" key="3">
    <source>
        <dbReference type="PROSITE" id="PS51186"/>
    </source>
</evidence>
<name>A0A3D9RPJ1_9BACL</name>
<dbReference type="GO" id="GO:0005840">
    <property type="term" value="C:ribosome"/>
    <property type="evidence" value="ECO:0007669"/>
    <property type="project" value="UniProtKB-KW"/>
</dbReference>
<keyword evidence="5" id="KW-1185">Reference proteome</keyword>
<dbReference type="InterPro" id="IPR000182">
    <property type="entry name" value="GNAT_dom"/>
</dbReference>
<dbReference type="PANTHER" id="PTHR43877">
    <property type="entry name" value="AMINOALKYLPHOSPHONATE N-ACETYLTRANSFERASE-RELATED-RELATED"/>
    <property type="match status" value="1"/>
</dbReference>